<dbReference type="Pfam" id="PF00152">
    <property type="entry name" value="tRNA-synt_2"/>
    <property type="match status" value="1"/>
</dbReference>
<dbReference type="SUPFAM" id="SSF55261">
    <property type="entry name" value="GAD domain-like"/>
    <property type="match status" value="1"/>
</dbReference>
<accession>A0A1H6R4H3</accession>
<dbReference type="InterPro" id="IPR004364">
    <property type="entry name" value="Aa-tRNA-synt_II"/>
</dbReference>
<evidence type="ECO:0000313" key="10">
    <source>
        <dbReference type="Proteomes" id="UP000198564"/>
    </source>
</evidence>
<feature type="site" description="Important for tRNA non-discrimination" evidence="7">
    <location>
        <position position="83"/>
    </location>
</feature>
<dbReference type="GO" id="GO:0005737">
    <property type="term" value="C:cytoplasm"/>
    <property type="evidence" value="ECO:0007669"/>
    <property type="project" value="UniProtKB-SubCell"/>
</dbReference>
<feature type="region of interest" description="Aspartate" evidence="7">
    <location>
        <begin position="199"/>
        <end position="202"/>
    </location>
</feature>
<dbReference type="InterPro" id="IPR045864">
    <property type="entry name" value="aa-tRNA-synth_II/BPL/LPL"/>
</dbReference>
<comment type="subunit">
    <text evidence="7">Homodimer.</text>
</comment>
<dbReference type="Gene3D" id="3.30.1360.30">
    <property type="entry name" value="GAD-like domain"/>
    <property type="match status" value="1"/>
</dbReference>
<evidence type="ECO:0000256" key="4">
    <source>
        <dbReference type="ARBA" id="ARBA00022840"/>
    </source>
</evidence>
<dbReference type="InterPro" id="IPR004365">
    <property type="entry name" value="NA-bd_OB_tRNA"/>
</dbReference>
<dbReference type="GO" id="GO:0140096">
    <property type="term" value="F:catalytic activity, acting on a protein"/>
    <property type="evidence" value="ECO:0007669"/>
    <property type="project" value="UniProtKB-ARBA"/>
</dbReference>
<comment type="similarity">
    <text evidence="1 7">Belongs to the class-II aminoacyl-tRNA synthetase family. Type 1 subfamily.</text>
</comment>
<keyword evidence="4 7" id="KW-0067">ATP-binding</keyword>
<keyword evidence="6 7" id="KW-0030">Aminoacyl-tRNA synthetase</keyword>
<protein>
    <recommendedName>
        <fullName evidence="7">Aspartate--tRNA(Asp/Asn) ligase</fullName>
        <ecNumber evidence="7">6.1.1.23</ecNumber>
    </recommendedName>
    <alternativeName>
        <fullName evidence="7">Aspartyl-tRNA synthetase</fullName>
        <shortName evidence="7">AspRS</shortName>
    </alternativeName>
    <alternativeName>
        <fullName evidence="7">Non-discriminating aspartyl-tRNA synthetase</fullName>
        <shortName evidence="7">ND-AspRS</shortName>
    </alternativeName>
</protein>
<feature type="binding site" evidence="7">
    <location>
        <position position="491"/>
    </location>
    <ligand>
        <name>L-aspartate</name>
        <dbReference type="ChEBI" id="CHEBI:29991"/>
    </ligand>
</feature>
<name>A0A1H6R4H3_9LACT</name>
<keyword evidence="7" id="KW-0963">Cytoplasm</keyword>
<dbReference type="InterPro" id="IPR002312">
    <property type="entry name" value="Asp/Asn-tRNA-synth_IIb"/>
</dbReference>
<dbReference type="GO" id="GO:0005524">
    <property type="term" value="F:ATP binding"/>
    <property type="evidence" value="ECO:0007669"/>
    <property type="project" value="UniProtKB-UniRule"/>
</dbReference>
<dbReference type="InterPro" id="IPR004524">
    <property type="entry name" value="Asp-tRNA-ligase_1"/>
</dbReference>
<comment type="caution">
    <text evidence="7">Lacks conserved residue(s) required for the propagation of feature annotation.</text>
</comment>
<evidence type="ECO:0000256" key="3">
    <source>
        <dbReference type="ARBA" id="ARBA00022741"/>
    </source>
</evidence>
<evidence type="ECO:0000256" key="7">
    <source>
        <dbReference type="HAMAP-Rule" id="MF_00044"/>
    </source>
</evidence>
<dbReference type="STRING" id="1130080.SAMN04488113_101134"/>
<dbReference type="EMBL" id="FNYW01000001">
    <property type="protein sequence ID" value="SEI49356.1"/>
    <property type="molecule type" value="Genomic_DNA"/>
</dbReference>
<keyword evidence="2 7" id="KW-0436">Ligase</keyword>
<feature type="binding site" evidence="7">
    <location>
        <position position="230"/>
    </location>
    <ligand>
        <name>ATP</name>
        <dbReference type="ChEBI" id="CHEBI:30616"/>
    </ligand>
</feature>
<reference evidence="10" key="1">
    <citation type="submission" date="2016-10" db="EMBL/GenBank/DDBJ databases">
        <authorList>
            <person name="Varghese N."/>
            <person name="Submissions S."/>
        </authorList>
    </citation>
    <scope>NUCLEOTIDE SEQUENCE [LARGE SCALE GENOMIC DNA]</scope>
    <source>
        <strain evidence="10">DSM 25751</strain>
    </source>
</reference>
<keyword evidence="3 7" id="KW-0547">Nucleotide-binding</keyword>
<keyword evidence="5 7" id="KW-0648">Protein biosynthesis</keyword>
<dbReference type="GO" id="GO:0006422">
    <property type="term" value="P:aspartyl-tRNA aminoacylation"/>
    <property type="evidence" value="ECO:0007669"/>
    <property type="project" value="UniProtKB-UniRule"/>
</dbReference>
<dbReference type="Proteomes" id="UP000198564">
    <property type="component" value="Unassembled WGS sequence"/>
</dbReference>
<comment type="catalytic activity">
    <reaction evidence="7">
        <text>tRNA(Asx) + L-aspartate + ATP = L-aspartyl-tRNA(Asx) + AMP + diphosphate</text>
        <dbReference type="Rhea" id="RHEA:18349"/>
        <dbReference type="Rhea" id="RHEA-COMP:9710"/>
        <dbReference type="Rhea" id="RHEA-COMP:9711"/>
        <dbReference type="ChEBI" id="CHEBI:29991"/>
        <dbReference type="ChEBI" id="CHEBI:30616"/>
        <dbReference type="ChEBI" id="CHEBI:33019"/>
        <dbReference type="ChEBI" id="CHEBI:78442"/>
        <dbReference type="ChEBI" id="CHEBI:78516"/>
        <dbReference type="ChEBI" id="CHEBI:456215"/>
        <dbReference type="EC" id="6.1.1.23"/>
    </reaction>
</comment>
<feature type="domain" description="Aminoacyl-transfer RNA synthetases class-II family profile" evidence="8">
    <location>
        <begin position="142"/>
        <end position="565"/>
    </location>
</feature>
<dbReference type="NCBIfam" id="TIGR00459">
    <property type="entry name" value="aspS_bact"/>
    <property type="match status" value="1"/>
</dbReference>
<feature type="binding site" evidence="7">
    <location>
        <begin position="536"/>
        <end position="539"/>
    </location>
    <ligand>
        <name>ATP</name>
        <dbReference type="ChEBI" id="CHEBI:30616"/>
    </ligand>
</feature>
<dbReference type="PROSITE" id="PS50862">
    <property type="entry name" value="AA_TRNA_LIGASE_II"/>
    <property type="match status" value="1"/>
</dbReference>
<evidence type="ECO:0000259" key="8">
    <source>
        <dbReference type="PROSITE" id="PS50862"/>
    </source>
</evidence>
<dbReference type="SUPFAM" id="SSF55681">
    <property type="entry name" value="Class II aaRS and biotin synthetases"/>
    <property type="match status" value="1"/>
</dbReference>
<dbReference type="RefSeq" id="WP_091631896.1">
    <property type="nucleotide sequence ID" value="NZ_FNYW01000001.1"/>
</dbReference>
<dbReference type="InterPro" id="IPR029351">
    <property type="entry name" value="GAD_dom"/>
</dbReference>
<feature type="binding site" evidence="7">
    <location>
        <position position="175"/>
    </location>
    <ligand>
        <name>L-aspartate</name>
        <dbReference type="ChEBI" id="CHEBI:29991"/>
    </ligand>
</feature>
<dbReference type="Gene3D" id="3.30.930.10">
    <property type="entry name" value="Bira Bifunctional Protein, Domain 2"/>
    <property type="match status" value="1"/>
</dbReference>
<dbReference type="Pfam" id="PF02938">
    <property type="entry name" value="GAD"/>
    <property type="match status" value="1"/>
</dbReference>
<comment type="subcellular location">
    <subcellularLocation>
        <location evidence="7">Cytoplasm</location>
    </subcellularLocation>
</comment>
<dbReference type="GO" id="GO:0003676">
    <property type="term" value="F:nucleic acid binding"/>
    <property type="evidence" value="ECO:0007669"/>
    <property type="project" value="InterPro"/>
</dbReference>
<feature type="binding site" evidence="7">
    <location>
        <position position="484"/>
    </location>
    <ligand>
        <name>ATP</name>
        <dbReference type="ChEBI" id="CHEBI:30616"/>
    </ligand>
</feature>
<dbReference type="Pfam" id="PF01336">
    <property type="entry name" value="tRNA_anti-codon"/>
    <property type="match status" value="1"/>
</dbReference>
<comment type="function">
    <text evidence="7">Aspartyl-tRNA synthetase with relaxed tRNA specificity since it is able to aspartylate not only its cognate tRNA(Asp) but also tRNA(Asn). Reaction proceeds in two steps: L-aspartate is first activated by ATP to form Asp-AMP and then transferred to the acceptor end of tRNA(Asp/Asn).</text>
</comment>
<dbReference type="HAMAP" id="MF_00044">
    <property type="entry name" value="Asp_tRNA_synth_type1"/>
    <property type="match status" value="1"/>
</dbReference>
<dbReference type="InterPro" id="IPR012340">
    <property type="entry name" value="NA-bd_OB-fold"/>
</dbReference>
<dbReference type="EC" id="6.1.1.23" evidence="7"/>
<dbReference type="GO" id="GO:0004815">
    <property type="term" value="F:aspartate-tRNA ligase activity"/>
    <property type="evidence" value="ECO:0007669"/>
    <property type="project" value="UniProtKB-UniRule"/>
</dbReference>
<dbReference type="InterPro" id="IPR047090">
    <property type="entry name" value="AspRS_core"/>
</dbReference>
<evidence type="ECO:0000256" key="2">
    <source>
        <dbReference type="ARBA" id="ARBA00022598"/>
    </source>
</evidence>
<feature type="binding site" evidence="7">
    <location>
        <position position="450"/>
    </location>
    <ligand>
        <name>L-aspartate</name>
        <dbReference type="ChEBI" id="CHEBI:29991"/>
    </ligand>
</feature>
<dbReference type="AlphaFoldDB" id="A0A1H6R4H3"/>
<evidence type="ECO:0000256" key="1">
    <source>
        <dbReference type="ARBA" id="ARBA00006303"/>
    </source>
</evidence>
<dbReference type="PANTHER" id="PTHR22594">
    <property type="entry name" value="ASPARTYL/LYSYL-TRNA SYNTHETASE"/>
    <property type="match status" value="1"/>
</dbReference>
<dbReference type="InterPro" id="IPR004115">
    <property type="entry name" value="GAD-like_sf"/>
</dbReference>
<dbReference type="GO" id="GO:0050560">
    <property type="term" value="F:aspartate-tRNA(Asn) ligase activity"/>
    <property type="evidence" value="ECO:0007669"/>
    <property type="project" value="UniProtKB-EC"/>
</dbReference>
<dbReference type="SUPFAM" id="SSF50249">
    <property type="entry name" value="Nucleic acid-binding proteins"/>
    <property type="match status" value="1"/>
</dbReference>
<dbReference type="InterPro" id="IPR006195">
    <property type="entry name" value="aa-tRNA-synth_II"/>
</dbReference>
<evidence type="ECO:0000313" key="9">
    <source>
        <dbReference type="EMBL" id="SEI49356.1"/>
    </source>
</evidence>
<evidence type="ECO:0000256" key="6">
    <source>
        <dbReference type="ARBA" id="ARBA00023146"/>
    </source>
</evidence>
<dbReference type="Gene3D" id="2.40.50.140">
    <property type="entry name" value="Nucleic acid-binding proteins"/>
    <property type="match status" value="1"/>
</dbReference>
<keyword evidence="10" id="KW-1185">Reference proteome</keyword>
<dbReference type="CDD" id="cd00777">
    <property type="entry name" value="AspRS_core"/>
    <property type="match status" value="1"/>
</dbReference>
<proteinExistence type="inferred from homology"/>
<organism evidence="9 10">
    <name type="scientific">Alkalibacterium gilvum</name>
    <dbReference type="NCBI Taxonomy" id="1130080"/>
    <lineage>
        <taxon>Bacteria</taxon>
        <taxon>Bacillati</taxon>
        <taxon>Bacillota</taxon>
        <taxon>Bacilli</taxon>
        <taxon>Lactobacillales</taxon>
        <taxon>Carnobacteriaceae</taxon>
        <taxon>Alkalibacterium</taxon>
    </lineage>
</organism>
<dbReference type="PRINTS" id="PR01042">
    <property type="entry name" value="TRNASYNTHASP"/>
</dbReference>
<sequence length="593" mass="67222">MERTAYCGQITSKYKEQHVTITGWVQKRRDLGGMIFIDLRDRFGIVQVVFNSDKNKEALEIAEKIRSEFIISVQGQVIPRAQGQENNELNTGEIEIMAEKVEILSEAKTPAFEISDTADVSDDVRLKYRYLDLRRPKMQENLKLRHQVKKVFRDFLDGEEFLDIETPYLTKSTPEGARDYLVPSRVNQGKFFALPQSPQLFKQLLMSSGYDRYYQIVRCFRDEDLRGDRQPEFTQVDIETSFMEKEDIQSMIEKLLVRLVKEVKNVTIKAPFKRLTYKEAMERFGSDKPDLRFDMELIDLNTIAQESSFKVFSSALENGGMVKGLTVKGAAKQISRKNIDALESIAKIYGAKGLAWMKMTEEGLTGPIAKFFKEGDTGSKLVETMDAEDGDLLLFVADNKNVVYDALGALRLHLGKELNLIDESELAFAWIVEWPLLEYDEEAGRYNAAHHPFTKPVEADIEKLATEPENVMADAYDIVLNGYEIGGGSIRIHKRALQEEMLSALGFSKEEAHKQFGFLLDAMDYGFPPHGGIAFGLDRLVMILAGENNIREVIAFPKNGKAMDPLTDAPSVVSNDQLIDLGLRLKDKETEAE</sequence>
<feature type="binding site" evidence="7">
    <location>
        <position position="221"/>
    </location>
    <ligand>
        <name>L-aspartate</name>
        <dbReference type="ChEBI" id="CHEBI:29991"/>
    </ligand>
</feature>
<evidence type="ECO:0000256" key="5">
    <source>
        <dbReference type="ARBA" id="ARBA00022917"/>
    </source>
</evidence>
<dbReference type="InterPro" id="IPR047089">
    <property type="entry name" value="Asp-tRNA-ligase_1_N"/>
</dbReference>
<dbReference type="NCBIfam" id="NF001750">
    <property type="entry name" value="PRK00476.1"/>
    <property type="match status" value="1"/>
</dbReference>
<dbReference type="OrthoDB" id="9802326at2"/>
<gene>
    <name evidence="7" type="primary">aspS</name>
    <name evidence="9" type="ORF">SAMN04488113_101134</name>
</gene>
<dbReference type="PANTHER" id="PTHR22594:SF5">
    <property type="entry name" value="ASPARTATE--TRNA LIGASE, MITOCHONDRIAL"/>
    <property type="match status" value="1"/>
</dbReference>
<dbReference type="GO" id="GO:0016740">
    <property type="term" value="F:transferase activity"/>
    <property type="evidence" value="ECO:0007669"/>
    <property type="project" value="UniProtKB-ARBA"/>
</dbReference>
<dbReference type="CDD" id="cd04317">
    <property type="entry name" value="EcAspRS_like_N"/>
    <property type="match status" value="1"/>
</dbReference>
<feature type="binding site" evidence="7">
    <location>
        <begin position="221"/>
        <end position="223"/>
    </location>
    <ligand>
        <name>ATP</name>
        <dbReference type="ChEBI" id="CHEBI:30616"/>
    </ligand>
</feature>